<sequence length="217" mass="25226">MADIEEPPHFGMFKNIMEWGEELENTIQWAWQSPGGWEGFAQVELHRAFNYHATREDHAYLHPPGQQGQRTDLAFNEGPFVAQDPDKPHEKILLELKCEGLNNSRNFKSGVQSDIAKIKQDIKEEWWIERGCTLYAVALSMSEQGHDEMRKLGMKKFNDYCPQHAPPFQLWWKMRHIAPDHFARQGEPGFNRERAARRAEIDRTYPGAPVSYSSDED</sequence>
<gene>
    <name evidence="2" type="ORF">DM02DRAFT_213180</name>
</gene>
<evidence type="ECO:0000313" key="3">
    <source>
        <dbReference type="Proteomes" id="UP000244855"/>
    </source>
</evidence>
<accession>A0A2V1E0T8</accession>
<proteinExistence type="predicted"/>
<evidence type="ECO:0000256" key="1">
    <source>
        <dbReference type="SAM" id="MobiDB-lite"/>
    </source>
</evidence>
<feature type="region of interest" description="Disordered" evidence="1">
    <location>
        <begin position="184"/>
        <end position="217"/>
    </location>
</feature>
<feature type="compositionally biased region" description="Basic and acidic residues" evidence="1">
    <location>
        <begin position="184"/>
        <end position="203"/>
    </location>
</feature>
<dbReference type="STRING" id="97972.A0A2V1E0T8"/>
<dbReference type="OrthoDB" id="4398476at2759"/>
<evidence type="ECO:0000313" key="2">
    <source>
        <dbReference type="EMBL" id="PVI03906.1"/>
    </source>
</evidence>
<dbReference type="Proteomes" id="UP000244855">
    <property type="component" value="Unassembled WGS sequence"/>
</dbReference>
<keyword evidence="3" id="KW-1185">Reference proteome</keyword>
<organism evidence="2 3">
    <name type="scientific">Periconia macrospinosa</name>
    <dbReference type="NCBI Taxonomy" id="97972"/>
    <lineage>
        <taxon>Eukaryota</taxon>
        <taxon>Fungi</taxon>
        <taxon>Dikarya</taxon>
        <taxon>Ascomycota</taxon>
        <taxon>Pezizomycotina</taxon>
        <taxon>Dothideomycetes</taxon>
        <taxon>Pleosporomycetidae</taxon>
        <taxon>Pleosporales</taxon>
        <taxon>Massarineae</taxon>
        <taxon>Periconiaceae</taxon>
        <taxon>Periconia</taxon>
    </lineage>
</organism>
<dbReference type="AlphaFoldDB" id="A0A2V1E0T8"/>
<dbReference type="EMBL" id="KZ805326">
    <property type="protein sequence ID" value="PVI03906.1"/>
    <property type="molecule type" value="Genomic_DNA"/>
</dbReference>
<protein>
    <submittedName>
        <fullName evidence="2">Uncharacterized protein</fullName>
    </submittedName>
</protein>
<reference evidence="2 3" key="1">
    <citation type="journal article" date="2018" name="Sci. Rep.">
        <title>Comparative genomics provides insights into the lifestyle and reveals functional heterogeneity of dark septate endophytic fungi.</title>
        <authorList>
            <person name="Knapp D.G."/>
            <person name="Nemeth J.B."/>
            <person name="Barry K."/>
            <person name="Hainaut M."/>
            <person name="Henrissat B."/>
            <person name="Johnson J."/>
            <person name="Kuo A."/>
            <person name="Lim J.H.P."/>
            <person name="Lipzen A."/>
            <person name="Nolan M."/>
            <person name="Ohm R.A."/>
            <person name="Tamas L."/>
            <person name="Grigoriev I.V."/>
            <person name="Spatafora J.W."/>
            <person name="Nagy L.G."/>
            <person name="Kovacs G.M."/>
        </authorList>
    </citation>
    <scope>NUCLEOTIDE SEQUENCE [LARGE SCALE GENOMIC DNA]</scope>
    <source>
        <strain evidence="2 3">DSE2036</strain>
    </source>
</reference>
<name>A0A2V1E0T8_9PLEO</name>